<dbReference type="Gramene" id="RZC79477">
    <property type="protein sequence ID" value="RZC79477"/>
    <property type="gene ID" value="C5167_003683"/>
</dbReference>
<feature type="signal peptide" evidence="1">
    <location>
        <begin position="1"/>
        <end position="16"/>
    </location>
</feature>
<proteinExistence type="predicted"/>
<reference evidence="2 3" key="1">
    <citation type="journal article" date="2018" name="Science">
        <title>The opium poppy genome and morphinan production.</title>
        <authorList>
            <person name="Guo L."/>
            <person name="Winzer T."/>
            <person name="Yang X."/>
            <person name="Li Y."/>
            <person name="Ning Z."/>
            <person name="He Z."/>
            <person name="Teodor R."/>
            <person name="Lu Y."/>
            <person name="Bowser T.A."/>
            <person name="Graham I.A."/>
            <person name="Ye K."/>
        </authorList>
    </citation>
    <scope>NUCLEOTIDE SEQUENCE [LARGE SCALE GENOMIC DNA]</scope>
    <source>
        <strain evidence="3">cv. HN1</strain>
        <tissue evidence="2">Leaves</tissue>
    </source>
</reference>
<dbReference type="AlphaFoldDB" id="A0A4Y7L3E4"/>
<keyword evidence="3" id="KW-1185">Reference proteome</keyword>
<evidence type="ECO:0000256" key="1">
    <source>
        <dbReference type="SAM" id="SignalP"/>
    </source>
</evidence>
<evidence type="ECO:0000313" key="3">
    <source>
        <dbReference type="Proteomes" id="UP000316621"/>
    </source>
</evidence>
<evidence type="ECO:0000313" key="2">
    <source>
        <dbReference type="EMBL" id="RZC79477.1"/>
    </source>
</evidence>
<dbReference type="EMBL" id="CM010723">
    <property type="protein sequence ID" value="RZC79477.1"/>
    <property type="molecule type" value="Genomic_DNA"/>
</dbReference>
<organism evidence="2 3">
    <name type="scientific">Papaver somniferum</name>
    <name type="common">Opium poppy</name>
    <dbReference type="NCBI Taxonomy" id="3469"/>
    <lineage>
        <taxon>Eukaryota</taxon>
        <taxon>Viridiplantae</taxon>
        <taxon>Streptophyta</taxon>
        <taxon>Embryophyta</taxon>
        <taxon>Tracheophyta</taxon>
        <taxon>Spermatophyta</taxon>
        <taxon>Magnoliopsida</taxon>
        <taxon>Ranunculales</taxon>
        <taxon>Papaveraceae</taxon>
        <taxon>Papaveroideae</taxon>
        <taxon>Papaver</taxon>
    </lineage>
</organism>
<gene>
    <name evidence="2" type="ORF">C5167_003683</name>
</gene>
<feature type="chain" id="PRO_5021342443" evidence="1">
    <location>
        <begin position="17"/>
        <end position="326"/>
    </location>
</feature>
<name>A0A4Y7L3E4_PAPSO</name>
<keyword evidence="1" id="KW-0732">Signal</keyword>
<sequence length="326" mass="37376">MKGLSSVLLMVHMASAVPRLESLEQLEDVGQQFILVRANEAVENGLRCGKVLNDGRAKKHVKMEDDLKDVLEILGPRKVWELDGVCKFYKLEADRLIMLRNLLEGVIYCIEQGLWVRELTTEMIVFLDDDPTFLRPKIIDCMLSAAPVGKAWGKTAELMGLHDIIKDQLTFGRPDIVHENPDFNSFMTCLRNNCAAPLAGKDASGNCRECGLLMHPLFLNDEQAIEFSEDDLQLDNRRAGTDLHNWKSIMNRASWHPIRNSYSERHWHYTTEVYHLVCFLRGAMVHINDNIKSMEDAVYRYEFGKFLKENLPKALVEEVLRVDTEV</sequence>
<accession>A0A4Y7L3E4</accession>
<dbReference type="Proteomes" id="UP000316621">
    <property type="component" value="Chromosome 9"/>
</dbReference>
<protein>
    <submittedName>
        <fullName evidence="2">Uncharacterized protein</fullName>
    </submittedName>
</protein>